<dbReference type="EMBL" id="CAMXCT010000002">
    <property type="protein sequence ID" value="CAI3972283.1"/>
    <property type="molecule type" value="Genomic_DNA"/>
</dbReference>
<sequence>MLGAAETDLWDEAVLRTAARAFRAWRHAVAQAHEPRRSSAATVLGSERYRQLGLRRRSLRSLRGSQSEERPPDEPAATTTSEQREIPEELEQPLPSVHLEMGEAQEQLGRAPEFSMPVQEPLEGDTFGEEHPTTDNPIQENQDSGAVQRESESPNPMQEIGPSNSSAVQAMEWSDSPITEAEEAELSESRTEERKIHGEMTSLQSEHLSDRQDKERRREGAEGAEGPEGAEGAGREEKERREGGGPERKQFKGRSDRHTATMSTDQTWYVLGDDEPPSRSSEGALLLAETRLRQSSRRLMALCLTAWSEGIGFAISSSIWEDDEEDMQRWHLRGLELRFQENEELRLKEQEERATTEAAWKENVEEEMRSIKERLQNDFQEELRSQALEAERQRQILEAGFLQRLAGAERERDNLQAQVDYAVYDARREKDLMEARLRGELDDAQHQQEIQQAKAFALAQDAERMREIDQAHVDNRVLDIQREKDLMEARLRGELDDAQHQRQFQEARHAAALQDELRHREAEEAKMQDGMRRQEAAAEQSRAALEEQLQQEHAARQAEQQEHQRRIAEMEQQVAAAQDEGERERARAFDLQAAIENLMTAQEIRGAEERWRIQQEENREALLHLLDEVETQRARLQAEVNELQASYVSLEAEADAERSKNQIAEQTLQERDIRVADLIKDIQKYRSEHRALKDQALELGEQLSELEKERDLREAELMADIQKLQSENDALNDEAFELAEQLTELGKERWLLSLDARLEEEQRKASELEDQLLEERLRCAQRLEDMSEQMLEEKAKSLDLRTPGPGQETAPEECVAMPCSRKCLVLLTLALTSRAEDAAGHLRGPSIEDAPATPSAPAAPGLTELIELPDASGLPDTPGPYKEVPSDADAGKPTAAMKEWRSKVPNATHGSLGSLVSLQAWQDYQFCNVHQTGFFCDGLTRIRCCKLEDGYAKCGSTGNSSTCGAEKPEKSEQPKQSESSKQKALWFYPPAGYPAYPGYPGGSGGWHIHQGWHVSLKVKARAPFAALPQVIEFRSRPLPRLQRRRQAWQRQQIAGLLCGACSYAAVRRVSRSSKALRAEMSDSSEMPRLEFRDEDPSYTIGILGDLHLDPRNMEDSLQGRLHMNKILQDKPNAFVVSLGDLGESLKCDDSNQLFAGTSACFKLAREYLDGLDFPYAVIGGNHDLEGIDEFGKNEENLRAFLKILGKERPYFSHEIAEKTLLVGLGSTSFRSARYSSHEVTIDAEQLRWFEETIQMHPASDGWQVFVFTHAPILGSALRVLQELHVLNGCCWLNHSDGASSRRFIEIVRENACIKGWFSGHFHLSHDYQDSITFPGGNRRGHCVFAQTGVMRRQSSRDGRRQSRLVRGNSLGYEIYTLDHKTDGQLRLDATVLYSDSCEVPQDLQIDFEPSECSTICFAHSHEDYDHDLWLSAYVPKEDDGCLVEPRGTLNPEGVDLDFADGDQVCWWHMKDGAILGVHGGMIMEYDASTLAPLGMVVSRDELQNRRVAVIDDGWGGSALVLYDDDTADVTVVQPNEDGSYWRKVVRNKMHRTREMRRMEAAAKWAKKEKMVDKVKVLSSYGPYKTSSGKEAKYVAQLEEAKNQVSIYERGWRQAFLEAQDLETLLKKEREQRQHVSDLLEDLERRCFNVQKDLSLQHLPEVFAREREQMAQMAQKTTYFEDHCEKLQKSVADLQAQNHQLSLDHADEDEAVARRFAELREQYEEVCSYAESVDHQLHDSKQTLSLLDGRHVVLEQRLARQKAVLVDLLTGRSKVQLMGTVLRCFLAWCQWLVEAKTKKRKEVQAARMRTKLDDEANHAQGRALRAFHMTKNRAVNLRKVADILLEYQVKMTKVHLFLSWRLCKEQQTAPSETAPAEAETETFSKAWYDHKEELQRQTEQVIEQMLDTDAQESAIMDQAIAQAERVAESVAEKMYRQLCMELVKETFNSWRSWYQEKKRSQAEKEAEAARAHSVQTQQAAEPAAPEALSPPSAEDDAERRRRQKEREEQEAFREEMWRQRDAAEREALQRQQQLAAAEREALVEQIKAARMQQSFEMEMLKEQVARAEDARRSQQEELERLKQEVTKGSVYQEIIQQFRSTPSGYPSAGPAPQGIGDVQIVQQVEQAAPLEVVSTQTAGVTTRSISVEAVPEMPRIPQSQRPNPRALELGRNQAEMLERMLIKAVLQGWQTVVLGWRPFESRVRDVPWQTPPEDPLLPRPRGQNLAFSAEMAVQGLNKWSAEPVEGDLTTASGS</sequence>
<dbReference type="OrthoDB" id="436685at2759"/>
<dbReference type="InterPro" id="IPR029052">
    <property type="entry name" value="Metallo-depent_PP-like"/>
</dbReference>
<evidence type="ECO:0000313" key="5">
    <source>
        <dbReference type="EMBL" id="CAL4759595.1"/>
    </source>
</evidence>
<feature type="region of interest" description="Disordered" evidence="2">
    <location>
        <begin position="523"/>
        <end position="566"/>
    </location>
</feature>
<reference evidence="5 6" key="2">
    <citation type="submission" date="2024-05" db="EMBL/GenBank/DDBJ databases">
        <authorList>
            <person name="Chen Y."/>
            <person name="Shah S."/>
            <person name="Dougan E. K."/>
            <person name="Thang M."/>
            <person name="Chan C."/>
        </authorList>
    </citation>
    <scope>NUCLEOTIDE SEQUENCE [LARGE SCALE GENOMIC DNA]</scope>
</reference>
<feature type="compositionally biased region" description="Basic and acidic residues" evidence="2">
    <location>
        <begin position="2003"/>
        <end position="2016"/>
    </location>
</feature>
<evidence type="ECO:0000313" key="4">
    <source>
        <dbReference type="EMBL" id="CAI3972283.1"/>
    </source>
</evidence>
<evidence type="ECO:0000256" key="1">
    <source>
        <dbReference type="SAM" id="Coils"/>
    </source>
</evidence>
<accession>A0A9P1BF03</accession>
<dbReference type="PANTHER" id="PTHR43143">
    <property type="entry name" value="METALLOPHOSPHOESTERASE, CALCINEURIN SUPERFAMILY"/>
    <property type="match status" value="1"/>
</dbReference>
<feature type="region of interest" description="Disordered" evidence="2">
    <location>
        <begin position="868"/>
        <end position="897"/>
    </location>
</feature>
<feature type="region of interest" description="Disordered" evidence="2">
    <location>
        <begin position="110"/>
        <end position="281"/>
    </location>
</feature>
<evidence type="ECO:0000259" key="3">
    <source>
        <dbReference type="Pfam" id="PF00149"/>
    </source>
</evidence>
<feature type="region of interest" description="Disordered" evidence="2">
    <location>
        <begin position="1963"/>
        <end position="2016"/>
    </location>
</feature>
<name>A0A9P1BF03_9DINO</name>
<keyword evidence="6" id="KW-1185">Reference proteome</keyword>
<feature type="coiled-coil region" evidence="1">
    <location>
        <begin position="337"/>
        <end position="418"/>
    </location>
</feature>
<dbReference type="EMBL" id="CAMXCT020000002">
    <property type="protein sequence ID" value="CAL1125658.1"/>
    <property type="molecule type" value="Genomic_DNA"/>
</dbReference>
<feature type="compositionally biased region" description="Basic and acidic residues" evidence="2">
    <location>
        <begin position="523"/>
        <end position="536"/>
    </location>
</feature>
<feature type="compositionally biased region" description="Basic and acidic residues" evidence="2">
    <location>
        <begin position="187"/>
        <end position="198"/>
    </location>
</feature>
<protein>
    <submittedName>
        <fullName evidence="5">Calcineurin-like phosphoesterase domain-containing protein</fullName>
    </submittedName>
</protein>
<dbReference type="Proteomes" id="UP001152797">
    <property type="component" value="Unassembled WGS sequence"/>
</dbReference>
<dbReference type="InterPro" id="IPR051918">
    <property type="entry name" value="STPP_CPPED1"/>
</dbReference>
<comment type="caution">
    <text evidence="4">The sequence shown here is derived from an EMBL/GenBank/DDBJ whole genome shotgun (WGS) entry which is preliminary data.</text>
</comment>
<feature type="domain" description="Calcineurin-like phosphoesterase" evidence="3">
    <location>
        <begin position="1099"/>
        <end position="1322"/>
    </location>
</feature>
<feature type="compositionally biased region" description="Polar residues" evidence="2">
    <location>
        <begin position="153"/>
        <end position="168"/>
    </location>
</feature>
<dbReference type="GO" id="GO:0016787">
    <property type="term" value="F:hydrolase activity"/>
    <property type="evidence" value="ECO:0007669"/>
    <property type="project" value="InterPro"/>
</dbReference>
<keyword evidence="1" id="KW-0175">Coiled coil</keyword>
<feature type="coiled-coil region" evidence="1">
    <location>
        <begin position="612"/>
        <end position="778"/>
    </location>
</feature>
<dbReference type="EMBL" id="CAMXCT030000002">
    <property type="protein sequence ID" value="CAL4759595.1"/>
    <property type="molecule type" value="Genomic_DNA"/>
</dbReference>
<dbReference type="InterPro" id="IPR004843">
    <property type="entry name" value="Calcineurin-like_PHP"/>
</dbReference>
<gene>
    <name evidence="4" type="ORF">C1SCF055_LOCUS873</name>
</gene>
<feature type="compositionally biased region" description="Basic and acidic residues" evidence="2">
    <location>
        <begin position="233"/>
        <end position="259"/>
    </location>
</feature>
<evidence type="ECO:0000256" key="2">
    <source>
        <dbReference type="SAM" id="MobiDB-lite"/>
    </source>
</evidence>
<organism evidence="4">
    <name type="scientific">Cladocopium goreaui</name>
    <dbReference type="NCBI Taxonomy" id="2562237"/>
    <lineage>
        <taxon>Eukaryota</taxon>
        <taxon>Sar</taxon>
        <taxon>Alveolata</taxon>
        <taxon>Dinophyceae</taxon>
        <taxon>Suessiales</taxon>
        <taxon>Symbiodiniaceae</taxon>
        <taxon>Cladocopium</taxon>
    </lineage>
</organism>
<dbReference type="PANTHER" id="PTHR43143:SF4">
    <property type="entry name" value="CALCINEURIN-LIKE PHOSPHOESTERASE DOMAIN-CONTAINING PROTEIN"/>
    <property type="match status" value="1"/>
</dbReference>
<feature type="compositionally biased region" description="Basic and acidic residues" evidence="2">
    <location>
        <begin position="207"/>
        <end position="221"/>
    </location>
</feature>
<feature type="compositionally biased region" description="Low complexity" evidence="2">
    <location>
        <begin position="537"/>
        <end position="552"/>
    </location>
</feature>
<feature type="compositionally biased region" description="Low complexity" evidence="2">
    <location>
        <begin position="1978"/>
        <end position="1991"/>
    </location>
</feature>
<proteinExistence type="predicted"/>
<feature type="region of interest" description="Disordered" evidence="2">
    <location>
        <begin position="955"/>
        <end position="981"/>
    </location>
</feature>
<feature type="coiled-coil region" evidence="1">
    <location>
        <begin position="1618"/>
        <end position="1645"/>
    </location>
</feature>
<evidence type="ECO:0000313" key="6">
    <source>
        <dbReference type="Proteomes" id="UP001152797"/>
    </source>
</evidence>
<dbReference type="Pfam" id="PF00149">
    <property type="entry name" value="Metallophos"/>
    <property type="match status" value="1"/>
</dbReference>
<feature type="compositionally biased region" description="Basic and acidic residues" evidence="2">
    <location>
        <begin position="553"/>
        <end position="566"/>
    </location>
</feature>
<dbReference type="Gene3D" id="3.60.21.10">
    <property type="match status" value="1"/>
</dbReference>
<feature type="compositionally biased region" description="Basic and acidic residues" evidence="2">
    <location>
        <begin position="966"/>
        <end position="981"/>
    </location>
</feature>
<feature type="compositionally biased region" description="Polar residues" evidence="2">
    <location>
        <begin position="134"/>
        <end position="145"/>
    </location>
</feature>
<feature type="region of interest" description="Disordered" evidence="2">
    <location>
        <begin position="55"/>
        <end position="88"/>
    </location>
</feature>
<dbReference type="SUPFAM" id="SSF56300">
    <property type="entry name" value="Metallo-dependent phosphatases"/>
    <property type="match status" value="1"/>
</dbReference>
<reference evidence="4" key="1">
    <citation type="submission" date="2022-10" db="EMBL/GenBank/DDBJ databases">
        <authorList>
            <person name="Chen Y."/>
            <person name="Dougan E. K."/>
            <person name="Chan C."/>
            <person name="Rhodes N."/>
            <person name="Thang M."/>
        </authorList>
    </citation>
    <scope>NUCLEOTIDE SEQUENCE</scope>
</reference>